<dbReference type="EMBL" id="KB706720">
    <property type="protein sequence ID" value="EMR66054.1"/>
    <property type="molecule type" value="Genomic_DNA"/>
</dbReference>
<protein>
    <submittedName>
        <fullName evidence="2">Putative o-methyltransferase protein</fullName>
    </submittedName>
</protein>
<feature type="domain" description="O-methyltransferase dimerisation" evidence="1">
    <location>
        <begin position="27"/>
        <end position="100"/>
    </location>
</feature>
<dbReference type="OrthoDB" id="1535081at2759"/>
<evidence type="ECO:0000313" key="3">
    <source>
        <dbReference type="Proteomes" id="UP000012174"/>
    </source>
</evidence>
<dbReference type="PANTHER" id="PTHR43712:SF5">
    <property type="entry name" value="O-METHYLTRANSFERASE ASQN-RELATED"/>
    <property type="match status" value="1"/>
</dbReference>
<sequence>MPTVGKGQASASRCRCDEAKTPVHGYLHSMVEIGMMKVLMDHEIFDAIPGDGSISIRELADNTGAELAILERFSRFLVAARVLSSPSQGSIAHTPISQKFQDPRAKVLFSHMFDFILVPATEWSEYFDLNGLAEPKNPNRTPFGLAAGHPNKSFYELLDTMPERAGSFNSMAAALGEMPVTGLYDFNWPSLDVAAGDICMMNFGGKWRDESMFHELASRSGLKISSISKGKNSDFADIEMVPA</sequence>
<dbReference type="InterPro" id="IPR012967">
    <property type="entry name" value="COMT_dimerisation"/>
</dbReference>
<accession>M7SIA6</accession>
<evidence type="ECO:0000313" key="2">
    <source>
        <dbReference type="EMBL" id="EMR66054.1"/>
    </source>
</evidence>
<dbReference type="GO" id="GO:0032259">
    <property type="term" value="P:methylation"/>
    <property type="evidence" value="ECO:0007669"/>
    <property type="project" value="UniProtKB-KW"/>
</dbReference>
<dbReference type="PANTHER" id="PTHR43712">
    <property type="entry name" value="PUTATIVE (AFU_ORTHOLOGUE AFUA_4G14580)-RELATED"/>
    <property type="match status" value="1"/>
</dbReference>
<dbReference type="eggNOG" id="KOG3178">
    <property type="taxonomic scope" value="Eukaryota"/>
</dbReference>
<gene>
    <name evidence="2" type="ORF">UCREL1_6967</name>
</gene>
<dbReference type="Proteomes" id="UP000012174">
    <property type="component" value="Unassembled WGS sequence"/>
</dbReference>
<evidence type="ECO:0000259" key="1">
    <source>
        <dbReference type="Pfam" id="PF08100"/>
    </source>
</evidence>
<organism evidence="2 3">
    <name type="scientific">Eutypa lata (strain UCR-EL1)</name>
    <name type="common">Grapevine dieback disease fungus</name>
    <name type="synonym">Eutypa armeniacae</name>
    <dbReference type="NCBI Taxonomy" id="1287681"/>
    <lineage>
        <taxon>Eukaryota</taxon>
        <taxon>Fungi</taxon>
        <taxon>Dikarya</taxon>
        <taxon>Ascomycota</taxon>
        <taxon>Pezizomycotina</taxon>
        <taxon>Sordariomycetes</taxon>
        <taxon>Xylariomycetidae</taxon>
        <taxon>Xylariales</taxon>
        <taxon>Diatrypaceae</taxon>
        <taxon>Eutypa</taxon>
    </lineage>
</organism>
<dbReference type="OMA" id="RWIVENM"/>
<dbReference type="AlphaFoldDB" id="M7SIA6"/>
<dbReference type="GO" id="GO:0008168">
    <property type="term" value="F:methyltransferase activity"/>
    <property type="evidence" value="ECO:0007669"/>
    <property type="project" value="UniProtKB-KW"/>
</dbReference>
<dbReference type="InterPro" id="IPR036388">
    <property type="entry name" value="WH-like_DNA-bd_sf"/>
</dbReference>
<reference evidence="3" key="1">
    <citation type="journal article" date="2013" name="Genome Announc.">
        <title>Draft genome sequence of the grapevine dieback fungus Eutypa lata UCR-EL1.</title>
        <authorList>
            <person name="Blanco-Ulate B."/>
            <person name="Rolshausen P.E."/>
            <person name="Cantu D."/>
        </authorList>
    </citation>
    <scope>NUCLEOTIDE SEQUENCE [LARGE SCALE GENOMIC DNA]</scope>
    <source>
        <strain evidence="3">UCR-EL1</strain>
    </source>
</reference>
<keyword evidence="2" id="KW-0489">Methyltransferase</keyword>
<name>M7SIA6_EUTLA</name>
<keyword evidence="2" id="KW-0808">Transferase</keyword>
<dbReference type="SUPFAM" id="SSF46785">
    <property type="entry name" value="Winged helix' DNA-binding domain"/>
    <property type="match status" value="1"/>
</dbReference>
<keyword evidence="3" id="KW-1185">Reference proteome</keyword>
<dbReference type="HOGENOM" id="CLU_1142599_0_0_1"/>
<dbReference type="Gene3D" id="1.10.10.10">
    <property type="entry name" value="Winged helix-like DNA-binding domain superfamily/Winged helix DNA-binding domain"/>
    <property type="match status" value="1"/>
</dbReference>
<dbReference type="InterPro" id="IPR036390">
    <property type="entry name" value="WH_DNA-bd_sf"/>
</dbReference>
<dbReference type="KEGG" id="ela:UCREL1_6967"/>
<proteinExistence type="predicted"/>
<dbReference type="Pfam" id="PF08100">
    <property type="entry name" value="Dimerisation"/>
    <property type="match status" value="1"/>
</dbReference>